<dbReference type="EMBL" id="FR746099">
    <property type="protein sequence ID" value="CCC39113.1"/>
    <property type="molecule type" value="Genomic_DNA"/>
</dbReference>
<name>G0LG93_HALWC</name>
<dbReference type="AlphaFoldDB" id="G0LG93"/>
<protein>
    <submittedName>
        <fullName evidence="2">Uncharacterized protein</fullName>
    </submittedName>
</protein>
<dbReference type="HOGENOM" id="CLU_172992_0_0_2"/>
<dbReference type="Proteomes" id="UP000007954">
    <property type="component" value="Chromosome"/>
</dbReference>
<evidence type="ECO:0000256" key="1">
    <source>
        <dbReference type="SAM" id="MobiDB-lite"/>
    </source>
</evidence>
<accession>G0LG93</accession>
<evidence type="ECO:0000313" key="2">
    <source>
        <dbReference type="EMBL" id="CCC39113.1"/>
    </source>
</evidence>
<sequence>MTGVSSDSDRQIDAIDPEQRIDSDEQDIESEESNVDTASSDAASTSNDESSHLDDLADGAGCTEIWEHLSESRD</sequence>
<dbReference type="KEGG" id="hwc:Hqrw_1143"/>
<feature type="compositionally biased region" description="Basic and acidic residues" evidence="1">
    <location>
        <begin position="7"/>
        <end position="23"/>
    </location>
</feature>
<feature type="region of interest" description="Disordered" evidence="1">
    <location>
        <begin position="1"/>
        <end position="59"/>
    </location>
</feature>
<reference evidence="2 3" key="1">
    <citation type="journal article" date="2011" name="PLoS ONE">
        <title>Haloquadratum walsbyi: limited diversity in a global pond.</title>
        <authorList>
            <person name="Dyall-Smith M."/>
            <person name="Pfeiffer F."/>
            <person name="Klee K."/>
            <person name="Palm P."/>
            <person name="Gross K."/>
            <person name="Schuster S.C."/>
            <person name="Rampp M."/>
            <person name="Oesterhelt D."/>
        </authorList>
    </citation>
    <scope>NUCLEOTIDE SEQUENCE [LARGE SCALE GENOMIC DNA]</scope>
    <source>
        <strain evidence="3">DSM 16854 / JCM 12705 / C23</strain>
    </source>
</reference>
<gene>
    <name evidence="2" type="ordered locus">Hqrw_1143</name>
</gene>
<feature type="compositionally biased region" description="Low complexity" evidence="1">
    <location>
        <begin position="35"/>
        <end position="48"/>
    </location>
</feature>
<dbReference type="GeneID" id="12445761"/>
<organism evidence="2 3">
    <name type="scientific">Haloquadratum walsbyi (strain DSM 16854 / JCM 12705 / C23)</name>
    <dbReference type="NCBI Taxonomy" id="768065"/>
    <lineage>
        <taxon>Archaea</taxon>
        <taxon>Methanobacteriati</taxon>
        <taxon>Methanobacteriota</taxon>
        <taxon>Stenosarchaea group</taxon>
        <taxon>Halobacteria</taxon>
        <taxon>Halobacteriales</taxon>
        <taxon>Haloferacaceae</taxon>
        <taxon>Haloquadratum</taxon>
    </lineage>
</organism>
<dbReference type="RefSeq" id="WP_014555046.1">
    <property type="nucleotide sequence ID" value="NC_017459.1"/>
</dbReference>
<feature type="compositionally biased region" description="Acidic residues" evidence="1">
    <location>
        <begin position="24"/>
        <end position="34"/>
    </location>
</feature>
<proteinExistence type="predicted"/>
<evidence type="ECO:0000313" key="3">
    <source>
        <dbReference type="Proteomes" id="UP000007954"/>
    </source>
</evidence>